<dbReference type="EMBL" id="LR590464">
    <property type="protein sequence ID" value="VTP61966.1"/>
    <property type="molecule type" value="Genomic_DNA"/>
</dbReference>
<organism evidence="1 2">
    <name type="scientific">Leclercia adecarboxylata</name>
    <dbReference type="NCBI Taxonomy" id="83655"/>
    <lineage>
        <taxon>Bacteria</taxon>
        <taxon>Pseudomonadati</taxon>
        <taxon>Pseudomonadota</taxon>
        <taxon>Gammaproteobacteria</taxon>
        <taxon>Enterobacterales</taxon>
        <taxon>Enterobacteriaceae</taxon>
        <taxon>Leclercia</taxon>
    </lineage>
</organism>
<dbReference type="GO" id="GO:0042594">
    <property type="term" value="P:response to starvation"/>
    <property type="evidence" value="ECO:0007669"/>
    <property type="project" value="TreeGrafter"/>
</dbReference>
<dbReference type="Proteomes" id="UP000310719">
    <property type="component" value="Chromosome"/>
</dbReference>
<protein>
    <submittedName>
        <fullName evidence="1">Bifunctional (P)ppGpp synthase/hydrolase SpoT</fullName>
    </submittedName>
</protein>
<accession>A0A4U9HFZ9</accession>
<dbReference type="Pfam" id="PF13328">
    <property type="entry name" value="HD_4"/>
    <property type="match status" value="1"/>
</dbReference>
<dbReference type="SUPFAM" id="SSF109604">
    <property type="entry name" value="HD-domain/PDEase-like"/>
    <property type="match status" value="1"/>
</dbReference>
<name>A0A4U9HFZ9_9ENTR</name>
<keyword evidence="1" id="KW-0378">Hydrolase</keyword>
<dbReference type="GO" id="GO:0008728">
    <property type="term" value="F:GTP diphosphokinase activity"/>
    <property type="evidence" value="ECO:0007669"/>
    <property type="project" value="TreeGrafter"/>
</dbReference>
<dbReference type="GO" id="GO:0015969">
    <property type="term" value="P:guanosine tetraphosphate metabolic process"/>
    <property type="evidence" value="ECO:0007669"/>
    <property type="project" value="TreeGrafter"/>
</dbReference>
<dbReference type="PANTHER" id="PTHR21262">
    <property type="entry name" value="GUANOSINE-3',5'-BIS DIPHOSPHATE 3'-PYROPHOSPHOHYDROLASE"/>
    <property type="match status" value="1"/>
</dbReference>
<dbReference type="AlphaFoldDB" id="A0A4U9HFZ9"/>
<dbReference type="Gene3D" id="1.10.3210.10">
    <property type="entry name" value="Hypothetical protein af1432"/>
    <property type="match status" value="1"/>
</dbReference>
<reference evidence="1 2" key="1">
    <citation type="submission" date="2019-05" db="EMBL/GenBank/DDBJ databases">
        <authorList>
            <consortium name="Pathogen Informatics"/>
        </authorList>
    </citation>
    <scope>NUCLEOTIDE SEQUENCE [LARGE SCALE GENOMIC DNA]</scope>
    <source>
        <strain evidence="1 2">NCTC13032</strain>
    </source>
</reference>
<dbReference type="PANTHER" id="PTHR21262:SF36">
    <property type="entry name" value="BIFUNCTIONAL (P)PPGPP SYNTHASE_HYDROLASE SPOT"/>
    <property type="match status" value="1"/>
</dbReference>
<sequence>MRTLGSLRPDKRRRIARETLEIYSPLAHRLGIHHIKTELEEAGF</sequence>
<evidence type="ECO:0000313" key="1">
    <source>
        <dbReference type="EMBL" id="VTP61966.1"/>
    </source>
</evidence>
<dbReference type="GO" id="GO:0005886">
    <property type="term" value="C:plasma membrane"/>
    <property type="evidence" value="ECO:0007669"/>
    <property type="project" value="TreeGrafter"/>
</dbReference>
<gene>
    <name evidence="1" type="primary">spoT_4</name>
    <name evidence="1" type="ORF">NCTC13032_00098</name>
</gene>
<evidence type="ECO:0000313" key="2">
    <source>
        <dbReference type="Proteomes" id="UP000310719"/>
    </source>
</evidence>
<proteinExistence type="predicted"/>
<dbReference type="GO" id="GO:0008893">
    <property type="term" value="F:guanosine-3',5'-bis(diphosphate) 3'-diphosphatase activity"/>
    <property type="evidence" value="ECO:0007669"/>
    <property type="project" value="TreeGrafter"/>
</dbReference>